<dbReference type="PROSITE" id="PS01011">
    <property type="entry name" value="FOLYLPOLYGLU_SYNT_1"/>
    <property type="match status" value="1"/>
</dbReference>
<comment type="pathway">
    <text evidence="3">Cofactor biosynthesis; tetrahydrofolylpolyglutamate biosynthesis.</text>
</comment>
<feature type="domain" description="Mur ligase C-terminal" evidence="19">
    <location>
        <begin position="316"/>
        <end position="436"/>
    </location>
</feature>
<keyword evidence="9 18" id="KW-0436">Ligase</keyword>
<evidence type="ECO:0000313" key="21">
    <source>
        <dbReference type="EMBL" id="AVZ29773.1"/>
    </source>
</evidence>
<evidence type="ECO:0000256" key="11">
    <source>
        <dbReference type="ARBA" id="ARBA00022741"/>
    </source>
</evidence>
<keyword evidence="14" id="KW-0289">Folate biosynthesis</keyword>
<dbReference type="GO" id="GO:0046656">
    <property type="term" value="P:folic acid biosynthetic process"/>
    <property type="evidence" value="ECO:0007669"/>
    <property type="project" value="UniProtKB-KW"/>
</dbReference>
<dbReference type="EC" id="6.3.2.12" evidence="6"/>
<evidence type="ECO:0000256" key="2">
    <source>
        <dbReference type="ARBA" id="ARBA00004799"/>
    </source>
</evidence>
<dbReference type="Pfam" id="PF08245">
    <property type="entry name" value="Mur_ligase_M"/>
    <property type="match status" value="1"/>
</dbReference>
<dbReference type="GO" id="GO:0008841">
    <property type="term" value="F:dihydrofolate synthase activity"/>
    <property type="evidence" value="ECO:0007669"/>
    <property type="project" value="UniProtKB-EC"/>
</dbReference>
<evidence type="ECO:0000256" key="5">
    <source>
        <dbReference type="ARBA" id="ARBA00011245"/>
    </source>
</evidence>
<evidence type="ECO:0000259" key="20">
    <source>
        <dbReference type="Pfam" id="PF08245"/>
    </source>
</evidence>
<dbReference type="FunFam" id="3.40.1190.10:FF:000004">
    <property type="entry name" value="Dihydrofolate synthase/folylpolyglutamate synthase"/>
    <property type="match status" value="1"/>
</dbReference>
<evidence type="ECO:0000256" key="16">
    <source>
        <dbReference type="ARBA" id="ARBA00047493"/>
    </source>
</evidence>
<accession>A0A2S0Q5T4</accession>
<dbReference type="Pfam" id="PF02875">
    <property type="entry name" value="Mur_ligase_C"/>
    <property type="match status" value="1"/>
</dbReference>
<comment type="cofactor">
    <cofactor evidence="1">
        <name>Mg(2+)</name>
        <dbReference type="ChEBI" id="CHEBI:18420"/>
    </cofactor>
</comment>
<keyword evidence="12 18" id="KW-0067">ATP-binding</keyword>
<evidence type="ECO:0000313" key="22">
    <source>
        <dbReference type="Proteomes" id="UP000244056"/>
    </source>
</evidence>
<proteinExistence type="inferred from homology"/>
<organism evidence="21 22">
    <name type="scientific">Nodularia spumigena UHCC 0039</name>
    <dbReference type="NCBI Taxonomy" id="1914872"/>
    <lineage>
        <taxon>Bacteria</taxon>
        <taxon>Bacillati</taxon>
        <taxon>Cyanobacteriota</taxon>
        <taxon>Cyanophyceae</taxon>
        <taxon>Nostocales</taxon>
        <taxon>Nodulariaceae</taxon>
        <taxon>Nodularia</taxon>
    </lineage>
</organism>
<dbReference type="GO" id="GO:0004326">
    <property type="term" value="F:tetrahydrofolylpolyglutamate synthase activity"/>
    <property type="evidence" value="ECO:0007669"/>
    <property type="project" value="UniProtKB-EC"/>
</dbReference>
<dbReference type="SUPFAM" id="SSF53244">
    <property type="entry name" value="MurD-like peptide ligases, peptide-binding domain"/>
    <property type="match status" value="1"/>
</dbReference>
<dbReference type="EMBL" id="CP020114">
    <property type="protein sequence ID" value="AVZ29773.1"/>
    <property type="molecule type" value="Genomic_DNA"/>
</dbReference>
<keyword evidence="11 18" id="KW-0547">Nucleotide-binding</keyword>
<dbReference type="Proteomes" id="UP000244056">
    <property type="component" value="Chromosome"/>
</dbReference>
<evidence type="ECO:0000256" key="6">
    <source>
        <dbReference type="ARBA" id="ARBA00013023"/>
    </source>
</evidence>
<dbReference type="PANTHER" id="PTHR11136">
    <property type="entry name" value="FOLYLPOLYGLUTAMATE SYNTHASE-RELATED"/>
    <property type="match status" value="1"/>
</dbReference>
<dbReference type="InterPro" id="IPR013221">
    <property type="entry name" value="Mur_ligase_cen"/>
</dbReference>
<dbReference type="GO" id="GO:0046872">
    <property type="term" value="F:metal ion binding"/>
    <property type="evidence" value="ECO:0007669"/>
    <property type="project" value="UniProtKB-KW"/>
</dbReference>
<reference evidence="21 22" key="1">
    <citation type="submission" date="2017-03" db="EMBL/GenBank/DDBJ databases">
        <title>Comparative genomics of the toxic Baltic Sea cyanobacteria Nodularia spumigena UHCC 0039 and its response on varying salinity.</title>
        <authorList>
            <person name="Teikari J.E."/>
        </authorList>
    </citation>
    <scope>NUCLEOTIDE SEQUENCE [LARGE SCALE GENOMIC DNA]</scope>
    <source>
        <strain evidence="21 22">UHCC 0039</strain>
    </source>
</reference>
<comment type="similarity">
    <text evidence="4 18">Belongs to the folylpolyglutamate synthase family.</text>
</comment>
<dbReference type="EC" id="6.3.2.17" evidence="7"/>
<evidence type="ECO:0000256" key="4">
    <source>
        <dbReference type="ARBA" id="ARBA00008276"/>
    </source>
</evidence>
<sequence length="448" mass="49193">MVHLAENRCNSFSELFCLSYLFVDINSLLKPFQHFGVHLGLSRIIKLLANLGNPHHQVPVVHVGGTNGKGSVCAYISSVLTEAGYRTGCYTSPHLVDWTERICINKQPISSEEFSQLILQVQEAIQPDDEYPTQFEIITAAAWLYFAQAKVDVAVIEVGLGGRLDATNVCHQPLVTIITSISREHWQQLGPTVADIAREKAGIIKPGCPVVVGNLPPDAKKVVRSALSGSASLSRAQELQSLYITPQPATQIAPGWAEYQSLENSQIIQYPLPLAGQIQLTNSAVALAALEILQSKGWVICQEAIVNGMSKTQWPGRMQWVTWKQQKLLIDGAHNPAAAQVLRDYVDSLDTPNITWVMGMLATKEHTEIFQALLRSHDQLYLVPVPDHSSANPLELAKIAREICPELSICQTHPNLSSALEAAFNQTNNQVVLCGSLYLIGHFFTISP</sequence>
<evidence type="ECO:0000256" key="17">
    <source>
        <dbReference type="ARBA" id="ARBA00049161"/>
    </source>
</evidence>
<dbReference type="NCBIfam" id="TIGR01499">
    <property type="entry name" value="folC"/>
    <property type="match status" value="1"/>
</dbReference>
<dbReference type="Gene3D" id="3.90.190.20">
    <property type="entry name" value="Mur ligase, C-terminal domain"/>
    <property type="match status" value="1"/>
</dbReference>
<evidence type="ECO:0000256" key="14">
    <source>
        <dbReference type="ARBA" id="ARBA00022909"/>
    </source>
</evidence>
<comment type="pathway">
    <text evidence="2">Cofactor biosynthesis; tetrahydrofolate biosynthesis; 7,8-dihydrofolate from 2-amino-4-hydroxy-6-hydroxymethyl-7,8-dihydropteridine diphosphate and 4-aminobenzoate: step 2/2.</text>
</comment>
<dbReference type="InterPro" id="IPR004101">
    <property type="entry name" value="Mur_ligase_C"/>
</dbReference>
<name>A0A2S0Q5T4_NODSP</name>
<dbReference type="InterPro" id="IPR001645">
    <property type="entry name" value="Folylpolyglutamate_synth"/>
</dbReference>
<evidence type="ECO:0000256" key="12">
    <source>
        <dbReference type="ARBA" id="ARBA00022840"/>
    </source>
</evidence>
<gene>
    <name evidence="21" type="primary">folC</name>
    <name evidence="21" type="ORF">BMF81_00642</name>
</gene>
<evidence type="ECO:0000256" key="15">
    <source>
        <dbReference type="ARBA" id="ARBA00030592"/>
    </source>
</evidence>
<dbReference type="InterPro" id="IPR018109">
    <property type="entry name" value="Folylpolyglutamate_synth_CS"/>
</dbReference>
<dbReference type="InterPro" id="IPR036615">
    <property type="entry name" value="Mur_ligase_C_dom_sf"/>
</dbReference>
<evidence type="ECO:0000256" key="18">
    <source>
        <dbReference type="PIRNR" id="PIRNR001563"/>
    </source>
</evidence>
<evidence type="ECO:0000256" key="3">
    <source>
        <dbReference type="ARBA" id="ARBA00005150"/>
    </source>
</evidence>
<dbReference type="SUPFAM" id="SSF53623">
    <property type="entry name" value="MurD-like peptide ligases, catalytic domain"/>
    <property type="match status" value="1"/>
</dbReference>
<comment type="catalytic activity">
    <reaction evidence="17">
        <text>7,8-dihydropteroate + L-glutamate + ATP = 7,8-dihydrofolate + ADP + phosphate + H(+)</text>
        <dbReference type="Rhea" id="RHEA:23584"/>
        <dbReference type="ChEBI" id="CHEBI:15378"/>
        <dbReference type="ChEBI" id="CHEBI:17839"/>
        <dbReference type="ChEBI" id="CHEBI:29985"/>
        <dbReference type="ChEBI" id="CHEBI:30616"/>
        <dbReference type="ChEBI" id="CHEBI:43474"/>
        <dbReference type="ChEBI" id="CHEBI:57451"/>
        <dbReference type="ChEBI" id="CHEBI:456216"/>
        <dbReference type="EC" id="6.3.2.12"/>
    </reaction>
</comment>
<dbReference type="PIRSF" id="PIRSF001563">
    <property type="entry name" value="Folylpolyglu_synth"/>
    <property type="match status" value="1"/>
</dbReference>
<dbReference type="Gene3D" id="3.40.1190.10">
    <property type="entry name" value="Mur-like, catalytic domain"/>
    <property type="match status" value="1"/>
</dbReference>
<dbReference type="AlphaFoldDB" id="A0A2S0Q5T4"/>
<feature type="domain" description="Mur ligase central" evidence="20">
    <location>
        <begin position="63"/>
        <end position="289"/>
    </location>
</feature>
<dbReference type="KEGG" id="nsp:BMF81_00642"/>
<comment type="catalytic activity">
    <reaction evidence="16">
        <text>(6S)-5,6,7,8-tetrahydrofolyl-(gamma-L-Glu)(n) + L-glutamate + ATP = (6S)-5,6,7,8-tetrahydrofolyl-(gamma-L-Glu)(n+1) + ADP + phosphate + H(+)</text>
        <dbReference type="Rhea" id="RHEA:10580"/>
        <dbReference type="Rhea" id="RHEA-COMP:14738"/>
        <dbReference type="Rhea" id="RHEA-COMP:14740"/>
        <dbReference type="ChEBI" id="CHEBI:15378"/>
        <dbReference type="ChEBI" id="CHEBI:29985"/>
        <dbReference type="ChEBI" id="CHEBI:30616"/>
        <dbReference type="ChEBI" id="CHEBI:43474"/>
        <dbReference type="ChEBI" id="CHEBI:141005"/>
        <dbReference type="ChEBI" id="CHEBI:456216"/>
        <dbReference type="EC" id="6.3.2.17"/>
    </reaction>
</comment>
<keyword evidence="10" id="KW-0479">Metal-binding</keyword>
<dbReference type="PANTHER" id="PTHR11136:SF0">
    <property type="entry name" value="DIHYDROFOLATE SYNTHETASE-RELATED"/>
    <property type="match status" value="1"/>
</dbReference>
<evidence type="ECO:0000256" key="1">
    <source>
        <dbReference type="ARBA" id="ARBA00001946"/>
    </source>
</evidence>
<dbReference type="InterPro" id="IPR036565">
    <property type="entry name" value="Mur-like_cat_sf"/>
</dbReference>
<evidence type="ECO:0000256" key="13">
    <source>
        <dbReference type="ARBA" id="ARBA00022842"/>
    </source>
</evidence>
<dbReference type="GO" id="GO:0005524">
    <property type="term" value="F:ATP binding"/>
    <property type="evidence" value="ECO:0007669"/>
    <property type="project" value="UniProtKB-KW"/>
</dbReference>
<evidence type="ECO:0000256" key="9">
    <source>
        <dbReference type="ARBA" id="ARBA00022598"/>
    </source>
</evidence>
<protein>
    <recommendedName>
        <fullName evidence="8">Dihydrofolate synthase/folylpolyglutamate synthase</fullName>
        <ecNumber evidence="6">6.3.2.12</ecNumber>
        <ecNumber evidence="7">6.3.2.17</ecNumber>
    </recommendedName>
    <alternativeName>
        <fullName evidence="15">Tetrahydrofolylpolyglutamate synthase</fullName>
    </alternativeName>
</protein>
<keyword evidence="13" id="KW-0460">Magnesium</keyword>
<evidence type="ECO:0000256" key="8">
    <source>
        <dbReference type="ARBA" id="ARBA00019357"/>
    </source>
</evidence>
<evidence type="ECO:0000259" key="19">
    <source>
        <dbReference type="Pfam" id="PF02875"/>
    </source>
</evidence>
<evidence type="ECO:0000256" key="7">
    <source>
        <dbReference type="ARBA" id="ARBA00013025"/>
    </source>
</evidence>
<dbReference type="GO" id="GO:0005737">
    <property type="term" value="C:cytoplasm"/>
    <property type="evidence" value="ECO:0007669"/>
    <property type="project" value="TreeGrafter"/>
</dbReference>
<comment type="subunit">
    <text evidence="5">Monomer.</text>
</comment>
<evidence type="ECO:0000256" key="10">
    <source>
        <dbReference type="ARBA" id="ARBA00022723"/>
    </source>
</evidence>